<evidence type="ECO:0000256" key="5">
    <source>
        <dbReference type="ARBA" id="ARBA00022840"/>
    </source>
</evidence>
<protein>
    <recommendedName>
        <fullName evidence="8">ABC transporter domain-containing protein</fullName>
    </recommendedName>
</protein>
<keyword evidence="4" id="KW-0547">Nucleotide-binding</keyword>
<dbReference type="Pfam" id="PF00005">
    <property type="entry name" value="ABC_tran"/>
    <property type="match status" value="1"/>
</dbReference>
<dbReference type="FunFam" id="3.40.50.300:FF:000839">
    <property type="entry name" value="ABC transporter G family member 32"/>
    <property type="match status" value="1"/>
</dbReference>
<evidence type="ECO:0000256" key="3">
    <source>
        <dbReference type="ARBA" id="ARBA00022692"/>
    </source>
</evidence>
<evidence type="ECO:0000256" key="7">
    <source>
        <dbReference type="ARBA" id="ARBA00023136"/>
    </source>
</evidence>
<dbReference type="GO" id="GO:0005524">
    <property type="term" value="F:ATP binding"/>
    <property type="evidence" value="ECO:0007669"/>
    <property type="project" value="UniProtKB-KW"/>
</dbReference>
<gene>
    <name evidence="9" type="ORF">RHSIM_Rhsim07G0150000</name>
</gene>
<evidence type="ECO:0000313" key="9">
    <source>
        <dbReference type="EMBL" id="KAF7137708.1"/>
    </source>
</evidence>
<dbReference type="Gene3D" id="3.40.50.300">
    <property type="entry name" value="P-loop containing nucleotide triphosphate hydrolases"/>
    <property type="match status" value="1"/>
</dbReference>
<dbReference type="GO" id="GO:0016887">
    <property type="term" value="F:ATP hydrolysis activity"/>
    <property type="evidence" value="ECO:0007669"/>
    <property type="project" value="InterPro"/>
</dbReference>
<sequence length="389" mass="42757">MNSSLLQHPSNCSLALVHRADVLPHPSISEGAKFGALGGVFCISCGSGEGRTASKLWPQLRNFVVVGEYDPVGINLPTIEVRFEHLNVDAEAYVGDRALPTVSNFFVNIFQGFLNYLHIIPSRKLPLAILQDVSGIIKPARLTLLLGPPSSGKTTLLRALAGELHRDLKVSGNVTYNGCGMNEFVPQRTSAYTSQHDLHIGELTVRETLAFSARCQGVGSRYDIDIFPSVIMYSKILGLEVCADTMVGDQMLRGISGGQKKRVTTGEMLVGPARALFMDEISTGLDTSTTFHIVNSIKNSIHILQGTCVISLLQPAPETYDLFDDIILLSDGHIVYQGPREYVLEFFERMGFKCPDRKGVADFLQEVISSTRMFFEFSRTIRSICYCLG</sequence>
<comment type="subcellular location">
    <subcellularLocation>
        <location evidence="1">Membrane</location>
        <topology evidence="1">Multi-pass membrane protein</topology>
    </subcellularLocation>
</comment>
<evidence type="ECO:0000256" key="6">
    <source>
        <dbReference type="ARBA" id="ARBA00022989"/>
    </source>
</evidence>
<evidence type="ECO:0000259" key="8">
    <source>
        <dbReference type="PROSITE" id="PS50893"/>
    </source>
</evidence>
<dbReference type="InterPro" id="IPR027417">
    <property type="entry name" value="P-loop_NTPase"/>
</dbReference>
<dbReference type="EMBL" id="WJXA01000007">
    <property type="protein sequence ID" value="KAF7137708.1"/>
    <property type="molecule type" value="Genomic_DNA"/>
</dbReference>
<dbReference type="CDD" id="cd03233">
    <property type="entry name" value="ABCG_PDR_domain1"/>
    <property type="match status" value="1"/>
</dbReference>
<dbReference type="PANTHER" id="PTHR19241">
    <property type="entry name" value="ATP-BINDING CASSETTE TRANSPORTER"/>
    <property type="match status" value="1"/>
</dbReference>
<keyword evidence="6" id="KW-1133">Transmembrane helix</keyword>
<keyword evidence="10" id="KW-1185">Reference proteome</keyword>
<keyword evidence="2" id="KW-0813">Transport</keyword>
<dbReference type="Proteomes" id="UP000626092">
    <property type="component" value="Unassembled WGS sequence"/>
</dbReference>
<dbReference type="InterPro" id="IPR043926">
    <property type="entry name" value="ABCG_dom"/>
</dbReference>
<accession>A0A834GMI4</accession>
<proteinExistence type="predicted"/>
<dbReference type="SUPFAM" id="SSF52540">
    <property type="entry name" value="P-loop containing nucleoside triphosphate hydrolases"/>
    <property type="match status" value="1"/>
</dbReference>
<reference evidence="9" key="1">
    <citation type="submission" date="2019-11" db="EMBL/GenBank/DDBJ databases">
        <authorList>
            <person name="Liu Y."/>
            <person name="Hou J."/>
            <person name="Li T.-Q."/>
            <person name="Guan C.-H."/>
            <person name="Wu X."/>
            <person name="Wu H.-Z."/>
            <person name="Ling F."/>
            <person name="Zhang R."/>
            <person name="Shi X.-G."/>
            <person name="Ren J.-P."/>
            <person name="Chen E.-F."/>
            <person name="Sun J.-M."/>
        </authorList>
    </citation>
    <scope>NUCLEOTIDE SEQUENCE</scope>
    <source>
        <strain evidence="9">Adult_tree_wgs_1</strain>
        <tissue evidence="9">Leaves</tissue>
    </source>
</reference>
<name>A0A834GMI4_RHOSS</name>
<evidence type="ECO:0000256" key="4">
    <source>
        <dbReference type="ARBA" id="ARBA00022741"/>
    </source>
</evidence>
<organism evidence="9 10">
    <name type="scientific">Rhododendron simsii</name>
    <name type="common">Sims's rhododendron</name>
    <dbReference type="NCBI Taxonomy" id="118357"/>
    <lineage>
        <taxon>Eukaryota</taxon>
        <taxon>Viridiplantae</taxon>
        <taxon>Streptophyta</taxon>
        <taxon>Embryophyta</taxon>
        <taxon>Tracheophyta</taxon>
        <taxon>Spermatophyta</taxon>
        <taxon>Magnoliopsida</taxon>
        <taxon>eudicotyledons</taxon>
        <taxon>Gunneridae</taxon>
        <taxon>Pentapetalae</taxon>
        <taxon>asterids</taxon>
        <taxon>Ericales</taxon>
        <taxon>Ericaceae</taxon>
        <taxon>Ericoideae</taxon>
        <taxon>Rhodoreae</taxon>
        <taxon>Rhododendron</taxon>
    </lineage>
</organism>
<dbReference type="Pfam" id="PF19055">
    <property type="entry name" value="ABC2_membrane_7"/>
    <property type="match status" value="1"/>
</dbReference>
<dbReference type="InterPro" id="IPR003439">
    <property type="entry name" value="ABC_transporter-like_ATP-bd"/>
</dbReference>
<feature type="domain" description="ABC transporter" evidence="8">
    <location>
        <begin position="114"/>
        <end position="356"/>
    </location>
</feature>
<dbReference type="InterPro" id="IPR003593">
    <property type="entry name" value="AAA+_ATPase"/>
</dbReference>
<evidence type="ECO:0000256" key="1">
    <source>
        <dbReference type="ARBA" id="ARBA00004141"/>
    </source>
</evidence>
<dbReference type="AlphaFoldDB" id="A0A834GMI4"/>
<evidence type="ECO:0000256" key="2">
    <source>
        <dbReference type="ARBA" id="ARBA00022448"/>
    </source>
</evidence>
<dbReference type="GO" id="GO:0140359">
    <property type="term" value="F:ABC-type transporter activity"/>
    <property type="evidence" value="ECO:0007669"/>
    <property type="project" value="InterPro"/>
</dbReference>
<dbReference type="SMART" id="SM00382">
    <property type="entry name" value="AAA"/>
    <property type="match status" value="1"/>
</dbReference>
<dbReference type="OrthoDB" id="66620at2759"/>
<keyword evidence="7" id="KW-0472">Membrane</keyword>
<keyword evidence="3" id="KW-0812">Transmembrane</keyword>
<keyword evidence="5" id="KW-0067">ATP-binding</keyword>
<dbReference type="PROSITE" id="PS50893">
    <property type="entry name" value="ABC_TRANSPORTER_2"/>
    <property type="match status" value="1"/>
</dbReference>
<dbReference type="InterPro" id="IPR034001">
    <property type="entry name" value="ABCG_PDR_1"/>
</dbReference>
<comment type="caution">
    <text evidence="9">The sequence shown here is derived from an EMBL/GenBank/DDBJ whole genome shotgun (WGS) entry which is preliminary data.</text>
</comment>
<dbReference type="GO" id="GO:0016020">
    <property type="term" value="C:membrane"/>
    <property type="evidence" value="ECO:0007669"/>
    <property type="project" value="UniProtKB-SubCell"/>
</dbReference>
<evidence type="ECO:0000313" key="10">
    <source>
        <dbReference type="Proteomes" id="UP000626092"/>
    </source>
</evidence>